<accession>A0A5M9M808</accession>
<reference evidence="1 2" key="1">
    <citation type="submission" date="2019-08" db="EMBL/GenBank/DDBJ databases">
        <title>The genome sequence of a newly discovered highly antifungal drug resistant Aspergillus species, Aspergillus tanneri NIH 1004.</title>
        <authorList>
            <person name="Mounaud S."/>
            <person name="Singh I."/>
            <person name="Joardar V."/>
            <person name="Pakala S."/>
            <person name="Pakala S."/>
            <person name="Venepally P."/>
            <person name="Chung J.K."/>
            <person name="Losada L."/>
            <person name="Nierman W.C."/>
        </authorList>
    </citation>
    <scope>NUCLEOTIDE SEQUENCE [LARGE SCALE GENOMIC DNA]</scope>
    <source>
        <strain evidence="1 2">NIH1004</strain>
    </source>
</reference>
<dbReference type="EMBL" id="QUQM01000009">
    <property type="protein sequence ID" value="KAA8641640.1"/>
    <property type="molecule type" value="Genomic_DNA"/>
</dbReference>
<protein>
    <submittedName>
        <fullName evidence="1">Uncharacterized protein</fullName>
    </submittedName>
</protein>
<sequence>MSRQLSANAEKIVDEIRNIIPETASKDSFISKRVFRLTAENRDIMYGGELLTEKVGSLVQELKIPKDWGWAIWHFPLGRTIINKNSAMYIVPLPDKKLIPSEGVSNNLIFTTDDAKFNPYDTALIFMK</sequence>
<evidence type="ECO:0000313" key="1">
    <source>
        <dbReference type="EMBL" id="KAA8641640.1"/>
    </source>
</evidence>
<proteinExistence type="predicted"/>
<dbReference type="Proteomes" id="UP000324241">
    <property type="component" value="Unassembled WGS sequence"/>
</dbReference>
<comment type="caution">
    <text evidence="1">The sequence shown here is derived from an EMBL/GenBank/DDBJ whole genome shotgun (WGS) entry which is preliminary data.</text>
</comment>
<dbReference type="OrthoDB" id="4390692at2759"/>
<dbReference type="RefSeq" id="XP_033421002.1">
    <property type="nucleotide sequence ID" value="XM_033576338.1"/>
</dbReference>
<name>A0A5M9M808_9EURO</name>
<organism evidence="1 2">
    <name type="scientific">Aspergillus tanneri</name>
    <dbReference type="NCBI Taxonomy" id="1220188"/>
    <lineage>
        <taxon>Eukaryota</taxon>
        <taxon>Fungi</taxon>
        <taxon>Dikarya</taxon>
        <taxon>Ascomycota</taxon>
        <taxon>Pezizomycotina</taxon>
        <taxon>Eurotiomycetes</taxon>
        <taxon>Eurotiomycetidae</taxon>
        <taxon>Eurotiales</taxon>
        <taxon>Aspergillaceae</taxon>
        <taxon>Aspergillus</taxon>
        <taxon>Aspergillus subgen. Circumdati</taxon>
    </lineage>
</organism>
<dbReference type="AlphaFoldDB" id="A0A5M9M808"/>
<evidence type="ECO:0000313" key="2">
    <source>
        <dbReference type="Proteomes" id="UP000324241"/>
    </source>
</evidence>
<gene>
    <name evidence="1" type="ORF">ATNIH1004_011776</name>
</gene>
<dbReference type="GeneID" id="54334477"/>